<dbReference type="Proteomes" id="UP000057043">
    <property type="component" value="Unassembled WGS sequence"/>
</dbReference>
<dbReference type="PATRIC" id="fig|301375.6.peg.1823"/>
<dbReference type="GO" id="GO:0003824">
    <property type="term" value="F:catalytic activity"/>
    <property type="evidence" value="ECO:0007669"/>
    <property type="project" value="InterPro"/>
</dbReference>
<reference evidence="5" key="1">
    <citation type="journal article" date="2015" name="MBio">
        <title>Genome-resolved metagenomic analysis reveals roles for candidate phyla and other microbial community members in biogeochemical transformations in oil reservoirs.</title>
        <authorList>
            <person name="Hu P."/>
            <person name="Tom L."/>
            <person name="Singh A."/>
            <person name="Thomas B.C."/>
            <person name="Baker B.J."/>
            <person name="Piceno Y.M."/>
            <person name="Andersen G.L."/>
            <person name="Banfield J.F."/>
        </authorList>
    </citation>
    <scope>NUCLEOTIDE SEQUENCE [LARGE SCALE GENOMIC DNA]</scope>
    <source>
        <strain evidence="5">56_747</strain>
    </source>
</reference>
<feature type="domain" description="HIT" evidence="3">
    <location>
        <begin position="10"/>
        <end position="112"/>
    </location>
</feature>
<dbReference type="InterPro" id="IPR011146">
    <property type="entry name" value="HIT-like"/>
</dbReference>
<dbReference type="PANTHER" id="PTHR46648">
    <property type="entry name" value="HIT FAMILY PROTEIN 1"/>
    <property type="match status" value="1"/>
</dbReference>
<evidence type="ECO:0000313" key="4">
    <source>
        <dbReference type="EMBL" id="KUK45089.1"/>
    </source>
</evidence>
<accession>A0A117MD37</accession>
<protein>
    <recommendedName>
        <fullName evidence="3">HIT domain-containing protein</fullName>
    </recommendedName>
</protein>
<dbReference type="InterPro" id="IPR001310">
    <property type="entry name" value="Histidine_triad_HIT"/>
</dbReference>
<dbReference type="InterPro" id="IPR036265">
    <property type="entry name" value="HIT-like_sf"/>
</dbReference>
<evidence type="ECO:0000313" key="6">
    <source>
        <dbReference type="Proteomes" id="UP000053961"/>
    </source>
</evidence>
<sequence length="147" mass="16582">METNQEESCIFCEIVAGRAKAHRICDDDLSLAILDINPLSKGHCLVIPKRHVPWWHDLTDEEVESLFRVAKKASQKIMKAFSPDFVAIYARGRRIPHTHIFLVPTYGGDVLDRFFNALEGFQEATAELTNLKSDEELGEAADLLRSA</sequence>
<dbReference type="EMBL" id="LGHB01000002">
    <property type="protein sequence ID" value="KUK97434.1"/>
    <property type="molecule type" value="Genomic_DNA"/>
</dbReference>
<dbReference type="SUPFAM" id="SSF54197">
    <property type="entry name" value="HIT-like"/>
    <property type="match status" value="1"/>
</dbReference>
<dbReference type="AlphaFoldDB" id="A0A117MD37"/>
<name>A0A117MD37_9EURY</name>
<dbReference type="Proteomes" id="UP000053961">
    <property type="component" value="Unassembled WGS sequence"/>
</dbReference>
<dbReference type="PROSITE" id="PS51084">
    <property type="entry name" value="HIT_2"/>
    <property type="match status" value="1"/>
</dbReference>
<comment type="caution">
    <text evidence="2">Lacks conserved residue(s) required for the propagation of feature annotation.</text>
</comment>
<dbReference type="PRINTS" id="PR00332">
    <property type="entry name" value="HISTRIAD"/>
</dbReference>
<reference evidence="6 7" key="2">
    <citation type="journal article" date="2015" name="MBio">
        <title>Genome-Resolved Metagenomic Analysis Reveals Roles for Candidate Phyla and Other Microbial Community Members in Biogeochemical Transformations in Oil Reservoirs.</title>
        <authorList>
            <person name="Hu P."/>
            <person name="Tom L."/>
            <person name="Singh A."/>
            <person name="Thomas B.C."/>
            <person name="Baker B.J."/>
            <person name="Piceno Y.M."/>
            <person name="Andersen G.L."/>
            <person name="Banfield J.F."/>
        </authorList>
    </citation>
    <scope>NUCLEOTIDE SEQUENCE [LARGE SCALE GENOMIC DNA]</scope>
    <source>
        <strain evidence="4">57_489</strain>
    </source>
</reference>
<evidence type="ECO:0000256" key="2">
    <source>
        <dbReference type="PROSITE-ProRule" id="PRU00464"/>
    </source>
</evidence>
<organism evidence="5 6">
    <name type="scientific">Methanothrix harundinacea</name>
    <dbReference type="NCBI Taxonomy" id="301375"/>
    <lineage>
        <taxon>Archaea</taxon>
        <taxon>Methanobacteriati</taxon>
        <taxon>Methanobacteriota</taxon>
        <taxon>Stenosarchaea group</taxon>
        <taxon>Methanomicrobia</taxon>
        <taxon>Methanotrichales</taxon>
        <taxon>Methanotrichaceae</taxon>
        <taxon>Methanothrix</taxon>
    </lineage>
</organism>
<dbReference type="EMBL" id="LGFT01000008">
    <property type="protein sequence ID" value="KUK45089.1"/>
    <property type="molecule type" value="Genomic_DNA"/>
</dbReference>
<evidence type="ECO:0000256" key="1">
    <source>
        <dbReference type="PIRSR" id="PIRSR601310-1"/>
    </source>
</evidence>
<feature type="active site" description="Tele-AMP-histidine intermediate" evidence="1">
    <location>
        <position position="99"/>
    </location>
</feature>
<gene>
    <name evidence="4" type="ORF">XD72_0493</name>
    <name evidence="5" type="ORF">XE07_0264</name>
</gene>
<dbReference type="GO" id="GO:0009117">
    <property type="term" value="P:nucleotide metabolic process"/>
    <property type="evidence" value="ECO:0007669"/>
    <property type="project" value="TreeGrafter"/>
</dbReference>
<evidence type="ECO:0000259" key="3">
    <source>
        <dbReference type="PROSITE" id="PS51084"/>
    </source>
</evidence>
<dbReference type="Gene3D" id="3.30.428.10">
    <property type="entry name" value="HIT-like"/>
    <property type="match status" value="1"/>
</dbReference>
<evidence type="ECO:0000313" key="5">
    <source>
        <dbReference type="EMBL" id="KUK97434.1"/>
    </source>
</evidence>
<proteinExistence type="predicted"/>
<comment type="caution">
    <text evidence="5">The sequence shown here is derived from an EMBL/GenBank/DDBJ whole genome shotgun (WGS) entry which is preliminary data.</text>
</comment>
<dbReference type="Pfam" id="PF01230">
    <property type="entry name" value="HIT"/>
    <property type="match status" value="1"/>
</dbReference>
<dbReference type="PANTHER" id="PTHR46648:SF1">
    <property type="entry name" value="ADENOSINE 5'-MONOPHOSPHORAMIDASE HNT1"/>
    <property type="match status" value="1"/>
</dbReference>
<evidence type="ECO:0000313" key="7">
    <source>
        <dbReference type="Proteomes" id="UP000057043"/>
    </source>
</evidence>